<dbReference type="PROSITE" id="PS51257">
    <property type="entry name" value="PROKAR_LIPOPROTEIN"/>
    <property type="match status" value="1"/>
</dbReference>
<reference evidence="1 2" key="1">
    <citation type="submission" date="2018-04" db="EMBL/GenBank/DDBJ databases">
        <title>Genome sequencing of Gemmobacter.</title>
        <authorList>
            <person name="Yi H."/>
            <person name="Baek M.-G."/>
        </authorList>
    </citation>
    <scope>NUCLEOTIDE SEQUENCE [LARGE SCALE GENOMIC DNA]</scope>
    <source>
        <strain evidence="1 2">HYN0069</strain>
    </source>
</reference>
<sequence>MKKIVLIGMLAAALTGCNTVSGVGQDVSQGAQTVQGWFGG</sequence>
<dbReference type="KEGG" id="geh:HYN69_08150"/>
<protein>
    <submittedName>
        <fullName evidence="1">Entericidin EcnA/B family protein</fullName>
    </submittedName>
</protein>
<dbReference type="AlphaFoldDB" id="A0A2S0UKY1"/>
<dbReference type="EMBL" id="CP028918">
    <property type="protein sequence ID" value="AWB48487.1"/>
    <property type="molecule type" value="Genomic_DNA"/>
</dbReference>
<gene>
    <name evidence="1" type="ORF">HYN69_08150</name>
</gene>
<dbReference type="Proteomes" id="UP000244496">
    <property type="component" value="Chromosome"/>
</dbReference>
<dbReference type="RefSeq" id="WP_108435306.1">
    <property type="nucleotide sequence ID" value="NZ_CP028918.1"/>
</dbReference>
<organism evidence="1 2">
    <name type="scientific">Paragemmobacter aquarius</name>
    <dbReference type="NCBI Taxonomy" id="2169400"/>
    <lineage>
        <taxon>Bacteria</taxon>
        <taxon>Pseudomonadati</taxon>
        <taxon>Pseudomonadota</taxon>
        <taxon>Alphaproteobacteria</taxon>
        <taxon>Rhodobacterales</taxon>
        <taxon>Paracoccaceae</taxon>
        <taxon>Paragemmobacter</taxon>
    </lineage>
</organism>
<name>A0A2S0UKY1_9RHOB</name>
<accession>A0A2S0UKY1</accession>
<keyword evidence="2" id="KW-1185">Reference proteome</keyword>
<dbReference type="OrthoDB" id="7363288at2"/>
<evidence type="ECO:0000313" key="2">
    <source>
        <dbReference type="Proteomes" id="UP000244496"/>
    </source>
</evidence>
<evidence type="ECO:0000313" key="1">
    <source>
        <dbReference type="EMBL" id="AWB48487.1"/>
    </source>
</evidence>
<proteinExistence type="predicted"/>